<reference evidence="1" key="1">
    <citation type="journal article" date="2014" name="Int. J. Syst. Evol. Microbiol.">
        <title>Complete genome sequence of Corynebacterium casei LMG S-19264T (=DSM 44701T), isolated from a smear-ripened cheese.</title>
        <authorList>
            <consortium name="US DOE Joint Genome Institute (JGI-PGF)"/>
            <person name="Walter F."/>
            <person name="Albersmeier A."/>
            <person name="Kalinowski J."/>
            <person name="Ruckert C."/>
        </authorList>
    </citation>
    <scope>NUCLEOTIDE SEQUENCE</scope>
    <source>
        <strain evidence="1">CGMCC 1.12785</strain>
    </source>
</reference>
<sequence>MVTELSGVTSCQCDQECACGNTADLVHGGTAICGCCLADCPDVHGSEGKTWRTGYQARLVPWRGGYELHVDGVGVTQCVERSEAEATVRDFLDSLDLEDAWTANVTVWGPPEQR</sequence>
<protein>
    <submittedName>
        <fullName evidence="1">Uncharacterized protein</fullName>
    </submittedName>
</protein>
<gene>
    <name evidence="1" type="ORF">GCM10011333_07020</name>
</gene>
<accession>A0A8J2TW24</accession>
<organism evidence="1 2">
    <name type="scientific">Sediminivirga luteola</name>
    <dbReference type="NCBI Taxonomy" id="1774748"/>
    <lineage>
        <taxon>Bacteria</taxon>
        <taxon>Bacillati</taxon>
        <taxon>Actinomycetota</taxon>
        <taxon>Actinomycetes</taxon>
        <taxon>Micrococcales</taxon>
        <taxon>Brevibacteriaceae</taxon>
        <taxon>Sediminivirga</taxon>
    </lineage>
</organism>
<dbReference type="Proteomes" id="UP000616114">
    <property type="component" value="Unassembled WGS sequence"/>
</dbReference>
<dbReference type="AlphaFoldDB" id="A0A8J2TW24"/>
<evidence type="ECO:0000313" key="1">
    <source>
        <dbReference type="EMBL" id="GGA06943.1"/>
    </source>
</evidence>
<name>A0A8J2TW24_9MICO</name>
<reference evidence="1" key="2">
    <citation type="submission" date="2020-09" db="EMBL/GenBank/DDBJ databases">
        <authorList>
            <person name="Sun Q."/>
            <person name="Zhou Y."/>
        </authorList>
    </citation>
    <scope>NUCLEOTIDE SEQUENCE</scope>
    <source>
        <strain evidence="1">CGMCC 1.12785</strain>
    </source>
</reference>
<proteinExistence type="predicted"/>
<dbReference type="RefSeq" id="WP_188549552.1">
    <property type="nucleotide sequence ID" value="NZ_BMFY01000003.1"/>
</dbReference>
<dbReference type="EMBL" id="BMFY01000003">
    <property type="protein sequence ID" value="GGA06943.1"/>
    <property type="molecule type" value="Genomic_DNA"/>
</dbReference>
<comment type="caution">
    <text evidence="1">The sequence shown here is derived from an EMBL/GenBank/DDBJ whole genome shotgun (WGS) entry which is preliminary data.</text>
</comment>
<keyword evidence="2" id="KW-1185">Reference proteome</keyword>
<evidence type="ECO:0000313" key="2">
    <source>
        <dbReference type="Proteomes" id="UP000616114"/>
    </source>
</evidence>